<reference evidence="1" key="1">
    <citation type="journal article" date="2021" name="Proc. Natl. Acad. Sci. U.S.A.">
        <title>Global biogeography of chemosynthetic symbionts reveals both localized and globally distributed symbiont groups. .</title>
        <authorList>
            <person name="Osvatic J.T."/>
            <person name="Wilkins L.G.E."/>
            <person name="Leibrecht L."/>
            <person name="Leray M."/>
            <person name="Zauner S."/>
            <person name="Polzin J."/>
            <person name="Camacho Y."/>
            <person name="Gros O."/>
            <person name="van Gils J.A."/>
            <person name="Eisen J.A."/>
            <person name="Petersen J.M."/>
            <person name="Yuen B."/>
        </authorList>
    </citation>
    <scope>NUCLEOTIDE SEQUENCE</scope>
    <source>
        <strain evidence="1">MAGclacostrist064TRANS</strain>
    </source>
</reference>
<dbReference type="EMBL" id="JAEPCM010000044">
    <property type="protein sequence ID" value="MCG7945157.1"/>
    <property type="molecule type" value="Genomic_DNA"/>
</dbReference>
<evidence type="ECO:0000313" key="1">
    <source>
        <dbReference type="EMBL" id="MCG7945157.1"/>
    </source>
</evidence>
<gene>
    <name evidence="1" type="ORF">JAZ07_02290</name>
</gene>
<dbReference type="Proteomes" id="UP000886667">
    <property type="component" value="Unassembled WGS sequence"/>
</dbReference>
<comment type="caution">
    <text evidence="1">The sequence shown here is derived from an EMBL/GenBank/DDBJ whole genome shotgun (WGS) entry which is preliminary data.</text>
</comment>
<protein>
    <submittedName>
        <fullName evidence="1">Uncharacterized protein</fullName>
    </submittedName>
</protein>
<dbReference type="AlphaFoldDB" id="A0A9E4N2Y8"/>
<name>A0A9E4N2Y8_9GAMM</name>
<organism evidence="1 2">
    <name type="scientific">Candidatus Thiodiazotropha taylori</name>
    <dbReference type="NCBI Taxonomy" id="2792791"/>
    <lineage>
        <taxon>Bacteria</taxon>
        <taxon>Pseudomonadati</taxon>
        <taxon>Pseudomonadota</taxon>
        <taxon>Gammaproteobacteria</taxon>
        <taxon>Chromatiales</taxon>
        <taxon>Sedimenticolaceae</taxon>
        <taxon>Candidatus Thiodiazotropha</taxon>
    </lineage>
</organism>
<evidence type="ECO:0000313" key="2">
    <source>
        <dbReference type="Proteomes" id="UP000886667"/>
    </source>
</evidence>
<sequence>MFDSKQILIIFTLLLIPYFVCAESKIDIARDIFLSDGEFTTRLQKLEEEMASNREMILGLYKPKITYVEIPSDITALEEQLYIELINTNIFYIDTSVLEKLAIQDLANFLTENELLELRELQKKPLFMKLKQLDEAVMVNSKKYMSKWKEENESLLNDFHERSEKITQLKKEFLEQNAKESKP</sequence>
<proteinExistence type="predicted"/>
<accession>A0A9E4N2Y8</accession>